<dbReference type="NCBIfam" id="TIGR01640">
    <property type="entry name" value="F_box_assoc_1"/>
    <property type="match status" value="1"/>
</dbReference>
<dbReference type="InterPro" id="IPR001810">
    <property type="entry name" value="F-box_dom"/>
</dbReference>
<dbReference type="AlphaFoldDB" id="A0A2P6PV59"/>
<comment type="caution">
    <text evidence="3">The sequence shown here is derived from an EMBL/GenBank/DDBJ whole genome shotgun (WGS) entry which is preliminary data.</text>
</comment>
<keyword evidence="4" id="KW-1185">Reference proteome</keyword>
<organism evidence="3 4">
    <name type="scientific">Rosa chinensis</name>
    <name type="common">China rose</name>
    <dbReference type="NCBI Taxonomy" id="74649"/>
    <lineage>
        <taxon>Eukaryota</taxon>
        <taxon>Viridiplantae</taxon>
        <taxon>Streptophyta</taxon>
        <taxon>Embryophyta</taxon>
        <taxon>Tracheophyta</taxon>
        <taxon>Spermatophyta</taxon>
        <taxon>Magnoliopsida</taxon>
        <taxon>eudicotyledons</taxon>
        <taxon>Gunneridae</taxon>
        <taxon>Pentapetalae</taxon>
        <taxon>rosids</taxon>
        <taxon>fabids</taxon>
        <taxon>Rosales</taxon>
        <taxon>Rosaceae</taxon>
        <taxon>Rosoideae</taxon>
        <taxon>Rosoideae incertae sedis</taxon>
        <taxon>Rosa</taxon>
    </lineage>
</organism>
<dbReference type="Pfam" id="PF00646">
    <property type="entry name" value="F-box"/>
    <property type="match status" value="1"/>
</dbReference>
<evidence type="ECO:0000259" key="2">
    <source>
        <dbReference type="Pfam" id="PF07734"/>
    </source>
</evidence>
<evidence type="ECO:0000313" key="3">
    <source>
        <dbReference type="EMBL" id="PRQ25813.1"/>
    </source>
</evidence>
<dbReference type="InterPro" id="IPR036047">
    <property type="entry name" value="F-box-like_dom_sf"/>
</dbReference>
<dbReference type="Gramene" id="PRQ25813">
    <property type="protein sequence ID" value="PRQ25813"/>
    <property type="gene ID" value="RchiOBHm_Chr6g0287731"/>
</dbReference>
<sequence>MFPTPRWNRFSSLISSLAGNTTIISKNTRTDQVNYCCVYCLSHSFNRMDAGSSNFLAVADESVLVEILSKLPLKSIYRFRCVSKEWNAFTRTSYFLDRHRLHSSRRLLLISSSSLADQKPAGISLLADEETALSSLNIPFLPNDARWDLDFVGSSNGLVCCNKFLDGNVLAIIVWNPATTQFSYHRHSFEKELENATSYPLIGFDFMHSTNVYKMVEVFPYGSDDPDDPLKLGFGAAVFTQNTPSWRVVESRIGLASCKMCYTNQSTTLNGVLYWLVEHTSNGFAVVSFSLHDEAFKDICKSLPEEICYVSDNSILPTLVSWRNSLAVVGVDQGDNLVLWVDSTADQESDWIEQMRIRWPSLCEGSWLLLRGVWKDQFVFSKKGYEVGAHNEPDNLFLYNPITEALRKVHGERNNFFRFAVSYAESNVQP</sequence>
<reference evidence="3 4" key="1">
    <citation type="journal article" date="2018" name="Nat. Genet.">
        <title>The Rosa genome provides new insights in the design of modern roses.</title>
        <authorList>
            <person name="Bendahmane M."/>
        </authorList>
    </citation>
    <scope>NUCLEOTIDE SEQUENCE [LARGE SCALE GENOMIC DNA]</scope>
    <source>
        <strain evidence="4">cv. Old Blush</strain>
    </source>
</reference>
<feature type="domain" description="F-box" evidence="1">
    <location>
        <begin position="63"/>
        <end position="95"/>
    </location>
</feature>
<dbReference type="Proteomes" id="UP000238479">
    <property type="component" value="Chromosome 6"/>
</dbReference>
<dbReference type="SUPFAM" id="SSF81383">
    <property type="entry name" value="F-box domain"/>
    <property type="match status" value="1"/>
</dbReference>
<proteinExistence type="predicted"/>
<dbReference type="InterPro" id="IPR006527">
    <property type="entry name" value="F-box-assoc_dom_typ1"/>
</dbReference>
<dbReference type="PANTHER" id="PTHR31672">
    <property type="entry name" value="BNACNNG10540D PROTEIN"/>
    <property type="match status" value="1"/>
</dbReference>
<evidence type="ECO:0000313" key="4">
    <source>
        <dbReference type="Proteomes" id="UP000238479"/>
    </source>
</evidence>
<dbReference type="Gene3D" id="1.20.1280.50">
    <property type="match status" value="1"/>
</dbReference>
<name>A0A2P6PV59_ROSCH</name>
<feature type="domain" description="F-box associated beta-propeller type 1" evidence="2">
    <location>
        <begin position="146"/>
        <end position="429"/>
    </location>
</feature>
<evidence type="ECO:0000259" key="1">
    <source>
        <dbReference type="Pfam" id="PF00646"/>
    </source>
</evidence>
<dbReference type="PANTHER" id="PTHR31672:SF13">
    <property type="entry name" value="F-BOX PROTEIN CPR30-LIKE"/>
    <property type="match status" value="1"/>
</dbReference>
<dbReference type="Pfam" id="PF07734">
    <property type="entry name" value="FBA_1"/>
    <property type="match status" value="1"/>
</dbReference>
<dbReference type="EMBL" id="PDCK01000044">
    <property type="protein sequence ID" value="PRQ25813.1"/>
    <property type="molecule type" value="Genomic_DNA"/>
</dbReference>
<accession>A0A2P6PV59</accession>
<dbReference type="InterPro" id="IPR017451">
    <property type="entry name" value="F-box-assoc_interact_dom"/>
</dbReference>
<dbReference type="InterPro" id="IPR050796">
    <property type="entry name" value="SCF_F-box_component"/>
</dbReference>
<gene>
    <name evidence="3" type="ORF">RchiOBHm_Chr6g0287731</name>
</gene>
<protein>
    <submittedName>
        <fullName evidence="3">Putative F-box domain-containing protein</fullName>
    </submittedName>
</protein>